<feature type="compositionally biased region" description="Low complexity" evidence="3">
    <location>
        <begin position="79"/>
        <end position="100"/>
    </location>
</feature>
<dbReference type="STRING" id="27342.A0A0H2RHY4"/>
<feature type="domain" description="Homeobox" evidence="4">
    <location>
        <begin position="115"/>
        <end position="175"/>
    </location>
</feature>
<dbReference type="EMBL" id="KQ085997">
    <property type="protein sequence ID" value="KLO11565.1"/>
    <property type="molecule type" value="Genomic_DNA"/>
</dbReference>
<feature type="region of interest" description="Disordered" evidence="3">
    <location>
        <begin position="174"/>
        <end position="199"/>
    </location>
</feature>
<dbReference type="SMART" id="SM00389">
    <property type="entry name" value="HOX"/>
    <property type="match status" value="1"/>
</dbReference>
<dbReference type="GO" id="GO:0005634">
    <property type="term" value="C:nucleus"/>
    <property type="evidence" value="ECO:0007669"/>
    <property type="project" value="UniProtKB-SubCell"/>
</dbReference>
<dbReference type="PROSITE" id="PS50071">
    <property type="entry name" value="HOMEOBOX_2"/>
    <property type="match status" value="1"/>
</dbReference>
<feature type="DNA-binding region" description="Homeobox" evidence="1">
    <location>
        <begin position="117"/>
        <end position="176"/>
    </location>
</feature>
<keyword evidence="1 2" id="KW-0371">Homeobox</keyword>
<organism evidence="5 6">
    <name type="scientific">Schizopora paradoxa</name>
    <dbReference type="NCBI Taxonomy" id="27342"/>
    <lineage>
        <taxon>Eukaryota</taxon>
        <taxon>Fungi</taxon>
        <taxon>Dikarya</taxon>
        <taxon>Basidiomycota</taxon>
        <taxon>Agaricomycotina</taxon>
        <taxon>Agaricomycetes</taxon>
        <taxon>Hymenochaetales</taxon>
        <taxon>Schizoporaceae</taxon>
        <taxon>Schizopora</taxon>
    </lineage>
</organism>
<dbReference type="InterPro" id="IPR052631">
    <property type="entry name" value="Paired_homeobox_Bicoid"/>
</dbReference>
<evidence type="ECO:0000256" key="2">
    <source>
        <dbReference type="RuleBase" id="RU000682"/>
    </source>
</evidence>
<feature type="compositionally biased region" description="Low complexity" evidence="3">
    <location>
        <begin position="646"/>
        <end position="668"/>
    </location>
</feature>
<dbReference type="InParanoid" id="A0A0H2RHY4"/>
<dbReference type="Gene3D" id="1.10.10.60">
    <property type="entry name" value="Homeodomain-like"/>
    <property type="match status" value="1"/>
</dbReference>
<dbReference type="InterPro" id="IPR001356">
    <property type="entry name" value="HD"/>
</dbReference>
<dbReference type="Pfam" id="PF00046">
    <property type="entry name" value="Homeodomain"/>
    <property type="match status" value="1"/>
</dbReference>
<dbReference type="AlphaFoldDB" id="A0A0H2RHY4"/>
<dbReference type="InterPro" id="IPR009057">
    <property type="entry name" value="Homeodomain-like_sf"/>
</dbReference>
<feature type="region of interest" description="Disordered" evidence="3">
    <location>
        <begin position="420"/>
        <end position="448"/>
    </location>
</feature>
<sequence>MESKDPLLPISSLPGLRTRSSRIPPIGVHSVVVPLGEQQQPLLVDAEHDPSPSPSLSMSPRTPADSAPLSGAATEPSLESPGGAAEAISSSSSREPASGPQRTRSGSAASKLGETREKRKRSRVTPEQLTHLERFFAADRSPTAARRREISELLGMQERQTQIWFQNRRAKAKLLDGKKSRQSGGEWSDTPPDTPPQLSAGYEADLHSLIHEDQPVSIIPCTDLSIGTWRRIATGKHDLVAYVCEAKQCLTWFIHSSGYGFKMEIPFDTIAHTEFRNAGPGEGLASFTLSQPPLFYLENITSPRSAGGYGTGLVKSWKKCSDWTEGTQASLVLRHDLIGSAVQLAHVLTDLRNYRTRASLPLISPASLSSSGDIISPSPGSSMSVQIPQPPLAALQGTGYSGHLERPDLFAHARKRSSSDTSIFAHHPPSSYPGNDYSSAGGDGSFHGMLSGPRSASYASSSFSSQLPLTRPPPIATTMPYTHSYGPRSSVDFLSHDHPSTSPTQHHEAPVSGDYSTVPISHASMHRPSYSSPSAHYPEPHRNSPPYHFNALKQEPDASGLVTHYPSSSSLDVSYQAPHSADSSLVGGSSSHMGSLAHNPSAISPSAGDGTSIPHPHALYYAQDASQHQQQHSQPQSLTSPGRLDSTSLSGALGSSSTTTTSSSPTGPRQMMPPQS</sequence>
<keyword evidence="1 2" id="KW-0539">Nucleus</keyword>
<dbReference type="SUPFAM" id="SSF46689">
    <property type="entry name" value="Homeodomain-like"/>
    <property type="match status" value="1"/>
</dbReference>
<keyword evidence="1 2" id="KW-0238">DNA-binding</keyword>
<dbReference type="Proteomes" id="UP000053477">
    <property type="component" value="Unassembled WGS sequence"/>
</dbReference>
<feature type="compositionally biased region" description="Low complexity" evidence="3">
    <location>
        <begin position="626"/>
        <end position="637"/>
    </location>
</feature>
<feature type="region of interest" description="Disordered" evidence="3">
    <location>
        <begin position="39"/>
        <end position="130"/>
    </location>
</feature>
<feature type="region of interest" description="Disordered" evidence="3">
    <location>
        <begin position="487"/>
        <end position="676"/>
    </location>
</feature>
<evidence type="ECO:0000256" key="1">
    <source>
        <dbReference type="PROSITE-ProRule" id="PRU00108"/>
    </source>
</evidence>
<dbReference type="Pfam" id="PF24818">
    <property type="entry name" value="PH_TRF2_HOY1"/>
    <property type="match status" value="1"/>
</dbReference>
<evidence type="ECO:0000259" key="4">
    <source>
        <dbReference type="PROSITE" id="PS50071"/>
    </source>
</evidence>
<name>A0A0H2RHY4_9AGAM</name>
<dbReference type="CDD" id="cd00086">
    <property type="entry name" value="homeodomain"/>
    <property type="match status" value="1"/>
</dbReference>
<dbReference type="PANTHER" id="PTHR46255">
    <property type="entry name" value="SHORT STATURE HOMEOBOX"/>
    <property type="match status" value="1"/>
</dbReference>
<evidence type="ECO:0000256" key="3">
    <source>
        <dbReference type="SAM" id="MobiDB-lite"/>
    </source>
</evidence>
<proteinExistence type="predicted"/>
<feature type="region of interest" description="Disordered" evidence="3">
    <location>
        <begin position="1"/>
        <end position="23"/>
    </location>
</feature>
<feature type="compositionally biased region" description="Low complexity" evidence="3">
    <location>
        <begin position="580"/>
        <end position="595"/>
    </location>
</feature>
<keyword evidence="6" id="KW-1185">Reference proteome</keyword>
<feature type="region of interest" description="Disordered" evidence="3">
    <location>
        <begin position="463"/>
        <end position="482"/>
    </location>
</feature>
<dbReference type="OrthoDB" id="6159439at2759"/>
<reference evidence="5 6" key="1">
    <citation type="submission" date="2015-04" db="EMBL/GenBank/DDBJ databases">
        <title>Complete genome sequence of Schizopora paradoxa KUC8140, a cosmopolitan wood degrader in East Asia.</title>
        <authorList>
            <consortium name="DOE Joint Genome Institute"/>
            <person name="Min B."/>
            <person name="Park H."/>
            <person name="Jang Y."/>
            <person name="Kim J.-J."/>
            <person name="Kim K.H."/>
            <person name="Pangilinan J."/>
            <person name="Lipzen A."/>
            <person name="Riley R."/>
            <person name="Grigoriev I.V."/>
            <person name="Spatafora J.W."/>
            <person name="Choi I.-G."/>
        </authorList>
    </citation>
    <scope>NUCLEOTIDE SEQUENCE [LARGE SCALE GENOMIC DNA]</scope>
    <source>
        <strain evidence="5 6">KUC8140</strain>
    </source>
</reference>
<feature type="compositionally biased region" description="Basic and acidic residues" evidence="3">
    <location>
        <begin position="494"/>
        <end position="509"/>
    </location>
</feature>
<evidence type="ECO:0000313" key="5">
    <source>
        <dbReference type="EMBL" id="KLO11565.1"/>
    </source>
</evidence>
<accession>A0A0H2RHY4</accession>
<comment type="subcellular location">
    <subcellularLocation>
        <location evidence="1 2">Nucleus</location>
    </subcellularLocation>
</comment>
<protein>
    <recommendedName>
        <fullName evidence="4">Homeobox domain-containing protein</fullName>
    </recommendedName>
</protein>
<evidence type="ECO:0000313" key="6">
    <source>
        <dbReference type="Proteomes" id="UP000053477"/>
    </source>
</evidence>
<gene>
    <name evidence="5" type="ORF">SCHPADRAFT_465737</name>
</gene>
<dbReference type="GO" id="GO:1990837">
    <property type="term" value="F:sequence-specific double-stranded DNA binding"/>
    <property type="evidence" value="ECO:0007669"/>
    <property type="project" value="TreeGrafter"/>
</dbReference>
<dbReference type="GO" id="GO:0000981">
    <property type="term" value="F:DNA-binding transcription factor activity, RNA polymerase II-specific"/>
    <property type="evidence" value="ECO:0007669"/>
    <property type="project" value="TreeGrafter"/>
</dbReference>
<dbReference type="PANTHER" id="PTHR46255:SF3">
    <property type="entry name" value="HOMEOBOX DOMAIN-CONTAINING PROTEIN"/>
    <property type="match status" value="1"/>
</dbReference>
<feature type="compositionally biased region" description="Low complexity" evidence="3">
    <location>
        <begin position="54"/>
        <end position="63"/>
    </location>
</feature>
<dbReference type="InterPro" id="IPR057939">
    <property type="entry name" value="TRF2_HOY1_PH"/>
</dbReference>